<dbReference type="OMA" id="IHYTELA"/>
<dbReference type="AlphaFoldDB" id="A0A0H5S8S1"/>
<sequence>MINLTTRKYKFKKHCNLSLPINIMLTFEYKLKNKTLDMYRNCVSLEHSTKLGGLRCICSLDLIWEMLKSSDQIVLERRLKPIYDAIDAGSNKKAMQEADKVLKKHPTTHCAKVLKALALIRADRVGEAWPLIDEVESVKDDFDENTLQALCHCFKEAYTPERISVLYEKICARYPKNEQYLTHLFMSYVRVRNYKQQQKTALALYKEFQRNPYYFWNVMSIVMQAITGDQNLAQSTLYPLAEKMVTKMIESNLIQAEAECDLYVLILENSGQYAKAALFLETDNLARRHIKHPAQFLFYKILKLYQLEGDHETVIERSINELKNNPDDWSLWTFLFDSAFASVKEFEEEARKRLLDRVVERILSLLAEPLNKILLRGPFLARLTLVRKLLENEIVAISLLDTLKLSNPDEYIFEYIRLFHSKPCCYVDLKPFLSLIRDDQVDGFIQRVSDFISLLKEEHNQEKGKTTNIHWADIIYQRLRRGLGLHKKQSAVEKRRTVTYMIKMIDYCSDSDLAAAAYAHLAANLLWDLYADNGDTDALYELILLLEWVVKNHPSDPISAIVLCKAYSSIGVTTQVQRFMRNLDIKYIQRDTLGYLVYGLLEQYGRFSSAIIHYTELAAFFDQTEKEVSECLTTAYKNGSFLQVPRLVEFLNKVSKSFLAVGVDIQTRALSACFAVDKVQVVVDTMYGDEEPIDFFGLEDNRDFGIIPSFDVNREQQKLNEMKQRTYHEQCDAMKLSHLLMKSIAAVGHSKCTVRNLSIFLEQLKKHIDHCRQTYKKDETLPNLLQSPPPVHLYELTNTPKMDLLLLLLKSASNVVECSEQITSSNLIEHIHEEKLLRCLPDVTEVENLIIAVVASNVATGALCFHLTLRHCSMVLQILSFAQLIVKLLEMVLDNIFGFSLGQGTRKGNSSKNQKKNVVFNKLHEVRTMINKGVTSINTQLSDVHKLLRNDDLIPEVSNVYDEAVYIILLKEQAQVDSSIIASYNDSITDMQKTVKQT</sequence>
<dbReference type="PANTHER" id="PTHR22767">
    <property type="entry name" value="N-TERMINAL ACETYLTRANSFERASE-RELATED"/>
    <property type="match status" value="1"/>
</dbReference>
<dbReference type="InterPro" id="IPR019183">
    <property type="entry name" value="NAA25_NatB_aux_su"/>
</dbReference>
<name>A0A0H5S8S1_BRUMA</name>
<evidence type="ECO:0000313" key="4">
    <source>
        <dbReference type="WormBase" id="Bm5384"/>
    </source>
</evidence>
<proteinExistence type="inferred from homology"/>
<organism evidence="3">
    <name type="scientific">Brugia malayi</name>
    <name type="common">Filarial nematode worm</name>
    <dbReference type="NCBI Taxonomy" id="6279"/>
    <lineage>
        <taxon>Eukaryota</taxon>
        <taxon>Metazoa</taxon>
        <taxon>Ecdysozoa</taxon>
        <taxon>Nematoda</taxon>
        <taxon>Chromadorea</taxon>
        <taxon>Rhabditida</taxon>
        <taxon>Spirurina</taxon>
        <taxon>Spiruromorpha</taxon>
        <taxon>Filarioidea</taxon>
        <taxon>Onchocercidae</taxon>
        <taxon>Brugia</taxon>
    </lineage>
</organism>
<evidence type="ECO:0000256" key="1">
    <source>
        <dbReference type="ARBA" id="ARBA00006298"/>
    </source>
</evidence>
<dbReference type="EMBL" id="LN856960">
    <property type="protein sequence ID" value="CRZ24550.1"/>
    <property type="molecule type" value="Genomic_DNA"/>
</dbReference>
<accession>A0A0H5S8S1</accession>
<dbReference type="Pfam" id="PF09797">
    <property type="entry name" value="NatB_MDM20"/>
    <property type="match status" value="1"/>
</dbReference>
<reference evidence="3" key="2">
    <citation type="submission" date="2012-12" db="EMBL/GenBank/DDBJ databases">
        <authorList>
            <person name="Gao Y.W."/>
            <person name="Fan S.T."/>
            <person name="Sun H.T."/>
            <person name="Wang Z."/>
            <person name="Gao X.L."/>
            <person name="Li Y.G."/>
            <person name="Wang T.C."/>
            <person name="Zhang K."/>
            <person name="Xu W.W."/>
            <person name="Yu Z.J."/>
            <person name="Xia X.Z."/>
        </authorList>
    </citation>
    <scope>NUCLEOTIDE SEQUENCE</scope>
    <source>
        <strain evidence="3">FR3</strain>
    </source>
</reference>
<dbReference type="WormBase" id="Bm5384">
    <property type="protein sequence ID" value="BM39539"/>
    <property type="gene ID" value="WBGene00225645"/>
    <property type="gene designation" value="Bma-cra-1"/>
</dbReference>
<comment type="similarity">
    <text evidence="1">Belongs to the MDM20/NAA25 family.</text>
</comment>
<keyword evidence="2" id="KW-0802">TPR repeat</keyword>
<protein>
    <submittedName>
        <fullName evidence="3">BMA-CRA-1</fullName>
    </submittedName>
</protein>
<evidence type="ECO:0000256" key="2">
    <source>
        <dbReference type="ARBA" id="ARBA00022803"/>
    </source>
</evidence>
<dbReference type="Gene3D" id="1.25.40.1040">
    <property type="match status" value="1"/>
</dbReference>
<reference evidence="3" key="1">
    <citation type="journal article" date="2007" name="Science">
        <title>Draft genome of the filarial nematode parasite Brugia malayi.</title>
        <authorList>
            <person name="Ghedin E."/>
            <person name="Wang S."/>
            <person name="Spiro D."/>
            <person name="Caler E."/>
            <person name="Zhao Q."/>
            <person name="Crabtree J."/>
            <person name="Allen J.E."/>
            <person name="Delcher A.L."/>
            <person name="Guiliano D.B."/>
            <person name="Miranda-Saavedra D."/>
            <person name="Angiuoli S.V."/>
            <person name="Creasy T."/>
            <person name="Amedeo P."/>
            <person name="Haas B."/>
            <person name="El-Sayed N.M."/>
            <person name="Wortman J.R."/>
            <person name="Feldblyum T."/>
            <person name="Tallon L."/>
            <person name="Schatz M."/>
            <person name="Shumway M."/>
            <person name="Koo H."/>
            <person name="Salzberg S.L."/>
            <person name="Schobel S."/>
            <person name="Pertea M."/>
            <person name="Pop M."/>
            <person name="White O."/>
            <person name="Barton G.J."/>
            <person name="Carlow C.K."/>
            <person name="Crawford M.J."/>
            <person name="Daub J."/>
            <person name="Dimmic M.W."/>
            <person name="Estes C.F."/>
            <person name="Foster J.M."/>
            <person name="Ganatra M."/>
            <person name="Gregory W.F."/>
            <person name="Johnson N.M."/>
            <person name="Jin J."/>
            <person name="Komuniecki R."/>
            <person name="Korf I."/>
            <person name="Kumar S."/>
            <person name="Laney S."/>
            <person name="Li B.W."/>
            <person name="Li W."/>
            <person name="Lindblom T.H."/>
            <person name="Lustigman S."/>
            <person name="Ma D."/>
            <person name="Maina C.V."/>
            <person name="Martin D.M."/>
            <person name="McCarter J.P."/>
            <person name="McReynolds L."/>
            <person name="Mitreva M."/>
            <person name="Nutman T.B."/>
            <person name="Parkinson J."/>
            <person name="Peregrin-Alvarez J.M."/>
            <person name="Poole C."/>
            <person name="Ren Q."/>
            <person name="Saunders L."/>
            <person name="Sluder A.E."/>
            <person name="Smith K."/>
            <person name="Stanke M."/>
            <person name="Unnasch T.R."/>
            <person name="Ware J."/>
            <person name="Wei A.D."/>
            <person name="Weil G."/>
            <person name="Williams D.J."/>
            <person name="Zhang Y."/>
            <person name="Williams S.A."/>
            <person name="Fraser-Liggett C."/>
            <person name="Slatko B."/>
            <person name="Blaxter M.L."/>
            <person name="Scott A.L."/>
        </authorList>
    </citation>
    <scope>NUCLEOTIDE SEQUENCE</scope>
    <source>
        <strain evidence="3">FR3</strain>
    </source>
</reference>
<gene>
    <name evidence="4" type="primary">bma-cra-1</name>
    <name evidence="3" type="synonym">Bma-cra-1</name>
    <name evidence="4" type="ORF">Bm5384</name>
    <name evidence="3" type="ORF">BM_Bm5384</name>
</gene>
<dbReference type="GO" id="GO:0031416">
    <property type="term" value="C:NatB complex"/>
    <property type="evidence" value="ECO:0007669"/>
    <property type="project" value="TreeGrafter"/>
</dbReference>
<evidence type="ECO:0000313" key="3">
    <source>
        <dbReference type="EMBL" id="CRZ24550.1"/>
    </source>
</evidence>
<dbReference type="PANTHER" id="PTHR22767:SF3">
    <property type="entry name" value="N-ALPHA-ACETYLTRANSFERASE 25, NATB AUXILIARY SUBUNIT"/>
    <property type="match status" value="1"/>
</dbReference>